<dbReference type="GeneID" id="110254304"/>
<sequence length="180" mass="21139">MDLLGSILDSMDAPPKTENKEEKEKKRKLLKIQKEERKKKAEFRTKIEKDVNDFIQDEKRTRHKYPPMNKIQRTIVHDVAEVAGLTTFSFGEDEVDRYVMLFKKEFPPPDEELEAYRNGEVMKLFQICCSSVFICGIFLYVFNTVPSENKRDLRSIEETLNDIRKRKKAKVSSSDVDDEP</sequence>
<dbReference type="AlphaFoldDB" id="A0A913Y8U0"/>
<dbReference type="InterPro" id="IPR001374">
    <property type="entry name" value="R3H_dom"/>
</dbReference>
<dbReference type="InterPro" id="IPR036867">
    <property type="entry name" value="R3H_dom_sf"/>
</dbReference>
<dbReference type="OMA" id="KMQEHER"/>
<feature type="region of interest" description="Disordered" evidence="1">
    <location>
        <begin position="1"/>
        <end position="31"/>
    </location>
</feature>
<dbReference type="EnsemblMetazoa" id="XM_021061282.2">
    <property type="protein sequence ID" value="XP_020916941.2"/>
    <property type="gene ID" value="LOC110254304"/>
</dbReference>
<proteinExistence type="predicted"/>
<feature type="compositionally biased region" description="Basic and acidic residues" evidence="1">
    <location>
        <begin position="15"/>
        <end position="24"/>
    </location>
</feature>
<dbReference type="GO" id="GO:0003676">
    <property type="term" value="F:nucleic acid binding"/>
    <property type="evidence" value="ECO:0007669"/>
    <property type="project" value="UniProtKB-UniRule"/>
</dbReference>
<dbReference type="CDD" id="cd02636">
    <property type="entry name" value="R3H_sperm-antigen"/>
    <property type="match status" value="1"/>
</dbReference>
<dbReference type="RefSeq" id="XP_020916941.2">
    <property type="nucleotide sequence ID" value="XM_021061282.2"/>
</dbReference>
<feature type="domain" description="R3H" evidence="2">
    <location>
        <begin position="41"/>
        <end position="104"/>
    </location>
</feature>
<organism evidence="3 4">
    <name type="scientific">Exaiptasia diaphana</name>
    <name type="common">Tropical sea anemone</name>
    <name type="synonym">Aiptasia pulchella</name>
    <dbReference type="NCBI Taxonomy" id="2652724"/>
    <lineage>
        <taxon>Eukaryota</taxon>
        <taxon>Metazoa</taxon>
        <taxon>Cnidaria</taxon>
        <taxon>Anthozoa</taxon>
        <taxon>Hexacorallia</taxon>
        <taxon>Actiniaria</taxon>
        <taxon>Aiptasiidae</taxon>
        <taxon>Exaiptasia</taxon>
    </lineage>
</organism>
<evidence type="ECO:0000256" key="1">
    <source>
        <dbReference type="SAM" id="MobiDB-lite"/>
    </source>
</evidence>
<dbReference type="SUPFAM" id="SSF82708">
    <property type="entry name" value="R3H domain"/>
    <property type="match status" value="1"/>
</dbReference>
<dbReference type="SMART" id="SM00393">
    <property type="entry name" value="R3H"/>
    <property type="match status" value="1"/>
</dbReference>
<dbReference type="Proteomes" id="UP000887567">
    <property type="component" value="Unplaced"/>
</dbReference>
<protein>
    <recommendedName>
        <fullName evidence="2">R3H domain-containing protein</fullName>
    </recommendedName>
</protein>
<dbReference type="InterPro" id="IPR017330">
    <property type="entry name" value="SPAG7"/>
</dbReference>
<dbReference type="PANTHER" id="PTHR13498">
    <property type="entry name" value="SPERM ASSOCIATED ANTIGEN 7"/>
    <property type="match status" value="1"/>
</dbReference>
<name>A0A913Y8U0_EXADI</name>
<dbReference type="PROSITE" id="PS51061">
    <property type="entry name" value="R3H"/>
    <property type="match status" value="1"/>
</dbReference>
<dbReference type="OrthoDB" id="5979509at2759"/>
<dbReference type="Pfam" id="PF01424">
    <property type="entry name" value="R3H"/>
    <property type="match status" value="1"/>
</dbReference>
<reference evidence="3" key="1">
    <citation type="submission" date="2022-11" db="UniProtKB">
        <authorList>
            <consortium name="EnsemblMetazoa"/>
        </authorList>
    </citation>
    <scope>IDENTIFICATION</scope>
</reference>
<keyword evidence="4" id="KW-1185">Reference proteome</keyword>
<accession>A0A913Y8U0</accession>
<dbReference type="InterPro" id="IPR034068">
    <property type="entry name" value="R3H_sperm-antigen"/>
</dbReference>
<evidence type="ECO:0000313" key="4">
    <source>
        <dbReference type="Proteomes" id="UP000887567"/>
    </source>
</evidence>
<dbReference type="PANTHER" id="PTHR13498:SF3">
    <property type="entry name" value="SPERM-ASSOCIATED ANTIGEN 7"/>
    <property type="match status" value="1"/>
</dbReference>
<evidence type="ECO:0000259" key="2">
    <source>
        <dbReference type="PROSITE" id="PS51061"/>
    </source>
</evidence>
<dbReference type="Gene3D" id="3.30.1370.50">
    <property type="entry name" value="R3H-like domain"/>
    <property type="match status" value="1"/>
</dbReference>
<dbReference type="KEGG" id="epa:110254304"/>
<evidence type="ECO:0000313" key="3">
    <source>
        <dbReference type="EnsemblMetazoa" id="XP_020916941.2"/>
    </source>
</evidence>